<organism evidence="4 5">
    <name type="scientific">Neonectria ditissima</name>
    <dbReference type="NCBI Taxonomy" id="78410"/>
    <lineage>
        <taxon>Eukaryota</taxon>
        <taxon>Fungi</taxon>
        <taxon>Dikarya</taxon>
        <taxon>Ascomycota</taxon>
        <taxon>Pezizomycotina</taxon>
        <taxon>Sordariomycetes</taxon>
        <taxon>Hypocreomycetidae</taxon>
        <taxon>Hypocreales</taxon>
        <taxon>Nectriaceae</taxon>
        <taxon>Neonectria</taxon>
    </lineage>
</organism>
<keyword evidence="1" id="KW-0694">RNA-binding</keyword>
<dbReference type="PANTHER" id="PTHR23079">
    <property type="entry name" value="RNA-DEPENDENT RNA POLYMERASE"/>
    <property type="match status" value="1"/>
</dbReference>
<keyword evidence="1" id="KW-0548">Nucleotidyltransferase</keyword>
<evidence type="ECO:0000313" key="5">
    <source>
        <dbReference type="Proteomes" id="UP000050424"/>
    </source>
</evidence>
<dbReference type="InterPro" id="IPR035979">
    <property type="entry name" value="RBD_domain_sf"/>
</dbReference>
<dbReference type="OrthoDB" id="6513042at2759"/>
<feature type="region of interest" description="Disordered" evidence="2">
    <location>
        <begin position="1"/>
        <end position="51"/>
    </location>
</feature>
<feature type="compositionally biased region" description="Basic and acidic residues" evidence="2">
    <location>
        <begin position="1324"/>
        <end position="1344"/>
    </location>
</feature>
<feature type="region of interest" description="Disordered" evidence="2">
    <location>
        <begin position="1218"/>
        <end position="1252"/>
    </location>
</feature>
<sequence length="1360" mass="154759">MTRSRPPPGHNHRQHRGGATSRRSPTNRENVPPHRQQWRSNTSNTQPPTEWHTWPEFTVYLDNLPTNVTTVNLWDWFSNEGDIVYMDIFERGSQGSMSGKIRFEPPPKRDFWSTGKYSVTHPDGHKYPNGLSIHVKASGEVPDGWVRSPVCPDRHHPIKITLHPLALQFGSLVGLKKMKVMKSFCVPVADESLKVELNLKMKFLTAFFQTEVVTQHGHSKVREHKLVIDFSRMKEVHQTACEDDNIAIVVPLKFAPRYYWKQDDMTSVFSDAAKSWGASEAWCRATDILKDVESRMEHPVALHTEYNDPGFIDLGRWTTIRFVLGGKSKEAAVLNRQLISALEDFNIISQVRDDFKAVIGKAPEIWGHLEHPKMLEEGNALHLLGLSTAPATQVSFEVRYQLEVCISRRILNEHHISVEFLRELASMDPSRARLLLEYLADQNELVQNPMSVFENPDAKSYFPHVRVPHYCALMRKAVITPTTIRFNTPTVEMSNRVLRRYSHMHDRFLRVQFMDEAENSRIRINKDRNDEIWKRLSRTLYQGIKIGDRVYEFLAFGSSQLKQCGAYFFCPTHHTSCDDIRKWMGQFSHIKIIAKYAARLGQCLSTTREVRGISVPSIRPIEDIERNGHCFTDGVGKISPFIAQMIVEDIGLDVFDQPSAFQFRMGGCKGVLALWPDAKGTEVHVRESQEKFKAEFNGLEINRCAKFATATLNRQTITILEALGVPTSSFVDLLNHQLHIYELAMEDNKTAVEILRTFVDENQTTLAIAELLEADFKTEQAHEPFVVNILNLWRTWSLKLLKEKARIHVENSAFVLGCVDETKTLRGHSWTTEDSKDKDVNKLPQIFLQLTNSKDYNKTRVIKGVCLVGRNPSLHPGDIRIVEAVDEPKLHHLKDVVVFPATGDRPVPSMLSGGDLDGDDFFIIWDSSLMPKTWNYPPMDYTGPKPQQLDRDVNVDDLRDFFVKYMQNDELPLIAVSHLATADNFGLMSQKCLELAALHSKAVDYPKTGEPATMRRDQQVRKWPHFMEKKNIYHSKKALGVIYDRVVNKSIQFNPIWDSPFDQRIAEHDTVKPDNDMLNAAKKIKRDYDTSVRRILNQHDVKTEFELWTGFAMSKPPVGSDYKRQEELGREYGVLKQRFRDICYEAAGGKHAEAVDRFVAAMYLVTEEEIKLALCETMDDADCVSQSGQAEAKAMPLISFPWIFHWVMIRLVSSGKMSKGPTQVATDGKPSQHLEQPPIDKQSESAKASHKASVVETARIDLGADYTHLPDGTVIHRGEPLTLFDFSETAPSESPVLEPGEEKAFRSQEVQQGDQHGPSSNGNGDKDQVLTEAEEKGRETEAQKESAMGRLARLIDCEGE</sequence>
<feature type="region of interest" description="Disordered" evidence="2">
    <location>
        <begin position="1289"/>
        <end position="1360"/>
    </location>
</feature>
<accession>A0A0P7B1Z1</accession>
<dbReference type="STRING" id="78410.A0A0P7B1Z1"/>
<evidence type="ECO:0000313" key="4">
    <source>
        <dbReference type="EMBL" id="KPM40471.1"/>
    </source>
</evidence>
<comment type="similarity">
    <text evidence="1">Belongs to the RdRP family.</text>
</comment>
<reference evidence="4 5" key="1">
    <citation type="submission" date="2015-09" db="EMBL/GenBank/DDBJ databases">
        <title>Draft genome of a European isolate of the apple canker pathogen Neonectria ditissima.</title>
        <authorList>
            <person name="Gomez-Cortecero A."/>
            <person name="Harrison R.J."/>
            <person name="Armitage A.D."/>
        </authorList>
    </citation>
    <scope>NUCLEOTIDE SEQUENCE [LARGE SCALE GENOMIC DNA]</scope>
    <source>
        <strain evidence="4 5">R09/05</strain>
    </source>
</reference>
<dbReference type="InterPro" id="IPR007855">
    <property type="entry name" value="RDRP"/>
</dbReference>
<evidence type="ECO:0000256" key="2">
    <source>
        <dbReference type="SAM" id="MobiDB-lite"/>
    </source>
</evidence>
<keyword evidence="1 4" id="KW-0696">RNA-directed RNA polymerase</keyword>
<dbReference type="Pfam" id="PF05183">
    <property type="entry name" value="RdRP"/>
    <property type="match status" value="1"/>
</dbReference>
<feature type="compositionally biased region" description="Polar residues" evidence="2">
    <location>
        <begin position="1308"/>
        <end position="1323"/>
    </location>
</feature>
<dbReference type="EMBL" id="LKCW01000083">
    <property type="protein sequence ID" value="KPM40471.1"/>
    <property type="molecule type" value="Genomic_DNA"/>
</dbReference>
<keyword evidence="1" id="KW-0808">Transferase</keyword>
<comment type="caution">
    <text evidence="4">The sequence shown here is derived from an EMBL/GenBank/DDBJ whole genome shotgun (WGS) entry which is preliminary data.</text>
</comment>
<dbReference type="InterPro" id="IPR057596">
    <property type="entry name" value="RDRP_core"/>
</dbReference>
<dbReference type="GO" id="GO:0031380">
    <property type="term" value="C:nuclear RNA-directed RNA polymerase complex"/>
    <property type="evidence" value="ECO:0007669"/>
    <property type="project" value="TreeGrafter"/>
</dbReference>
<evidence type="ECO:0000259" key="3">
    <source>
        <dbReference type="Pfam" id="PF05183"/>
    </source>
</evidence>
<gene>
    <name evidence="4" type="ORF">AK830_g6098</name>
</gene>
<name>A0A0P7B1Z1_9HYPO</name>
<evidence type="ECO:0000256" key="1">
    <source>
        <dbReference type="RuleBase" id="RU363098"/>
    </source>
</evidence>
<dbReference type="Proteomes" id="UP000050424">
    <property type="component" value="Unassembled WGS sequence"/>
</dbReference>
<dbReference type="SUPFAM" id="SSF54928">
    <property type="entry name" value="RNA-binding domain, RBD"/>
    <property type="match status" value="1"/>
</dbReference>
<dbReference type="GO" id="GO:0003968">
    <property type="term" value="F:RNA-directed RNA polymerase activity"/>
    <property type="evidence" value="ECO:0007669"/>
    <property type="project" value="UniProtKB-KW"/>
</dbReference>
<feature type="compositionally biased region" description="Polar residues" evidence="2">
    <location>
        <begin position="38"/>
        <end position="48"/>
    </location>
</feature>
<dbReference type="PANTHER" id="PTHR23079:SF55">
    <property type="entry name" value="RNA-DIRECTED RNA POLYMERASE"/>
    <property type="match status" value="1"/>
</dbReference>
<dbReference type="EC" id="2.7.7.48" evidence="1"/>
<feature type="domain" description="RDRP core" evidence="3">
    <location>
        <begin position="479"/>
        <end position="1046"/>
    </location>
</feature>
<keyword evidence="5" id="KW-1185">Reference proteome</keyword>
<protein>
    <recommendedName>
        <fullName evidence="1">RNA-dependent RNA polymerase</fullName>
        <ecNumber evidence="1">2.7.7.48</ecNumber>
    </recommendedName>
</protein>
<comment type="catalytic activity">
    <reaction evidence="1">
        <text>RNA(n) + a ribonucleoside 5'-triphosphate = RNA(n+1) + diphosphate</text>
        <dbReference type="Rhea" id="RHEA:21248"/>
        <dbReference type="Rhea" id="RHEA-COMP:14527"/>
        <dbReference type="Rhea" id="RHEA-COMP:17342"/>
        <dbReference type="ChEBI" id="CHEBI:33019"/>
        <dbReference type="ChEBI" id="CHEBI:61557"/>
        <dbReference type="ChEBI" id="CHEBI:140395"/>
        <dbReference type="EC" id="2.7.7.48"/>
    </reaction>
</comment>
<proteinExistence type="inferred from homology"/>
<dbReference type="GO" id="GO:0003723">
    <property type="term" value="F:RNA binding"/>
    <property type="evidence" value="ECO:0007669"/>
    <property type="project" value="UniProtKB-KW"/>
</dbReference>
<dbReference type="GO" id="GO:0030422">
    <property type="term" value="P:siRNA processing"/>
    <property type="evidence" value="ECO:0007669"/>
    <property type="project" value="TreeGrafter"/>
</dbReference>